<sequence>MARRCSLTQQLQRLFVVKDTSLVKGLGGVPVIQEELDAIPRKFLEKKQWSEPLVRQFQQAFPEAAGEINKFSLARAAGYITKFHQVIGWELNGNANGDPHRFDWLLVKACARFWRAKDNVSVGPKHLHPRKDDLDSWAREYKHGKGPAWMTPARLDAHAHPQIIKSFAEIQNLKSLSPIFAEILDTRPPTIRQGRKEYQNTHGRIEDMPENHELRAMANGDEEEVYLGPIIYTKFWFPVLQRFYQSNNPNDIPALPRENVMPGWGDGDLMSSGCPDRMKKYDVYVKKCKKFGRNALVVYLLSELKRSVGKQREFKSILKRINICLQEGLFDISPEELQRNKETNIHMLPPECMRDSCTYMRLRD</sequence>
<dbReference type="AlphaFoldDB" id="A0A5N5DDY6"/>
<reference evidence="1 2" key="1">
    <citation type="journal article" date="2019" name="Sci. Rep.">
        <title>A multi-omics analysis of the grapevine pathogen Lasiodiplodia theobromae reveals that temperature affects the expression of virulence- and pathogenicity-related genes.</title>
        <authorList>
            <person name="Felix C."/>
            <person name="Meneses R."/>
            <person name="Goncalves M.F.M."/>
            <person name="Tilleman L."/>
            <person name="Duarte A.S."/>
            <person name="Jorrin-Novo J.V."/>
            <person name="Van de Peer Y."/>
            <person name="Deforce D."/>
            <person name="Van Nieuwerburgh F."/>
            <person name="Esteves A.C."/>
            <person name="Alves A."/>
        </authorList>
    </citation>
    <scope>NUCLEOTIDE SEQUENCE [LARGE SCALE GENOMIC DNA]</scope>
    <source>
        <strain evidence="1 2">LA-SOL3</strain>
    </source>
</reference>
<keyword evidence="2" id="KW-1185">Reference proteome</keyword>
<proteinExistence type="predicted"/>
<comment type="caution">
    <text evidence="1">The sequence shown here is derived from an EMBL/GenBank/DDBJ whole genome shotgun (WGS) entry which is preliminary data.</text>
</comment>
<evidence type="ECO:0000313" key="2">
    <source>
        <dbReference type="Proteomes" id="UP000325902"/>
    </source>
</evidence>
<dbReference type="Proteomes" id="UP000325902">
    <property type="component" value="Unassembled WGS sequence"/>
</dbReference>
<name>A0A5N5DDY6_9PEZI</name>
<organism evidence="1 2">
    <name type="scientific">Lasiodiplodia theobromae</name>
    <dbReference type="NCBI Taxonomy" id="45133"/>
    <lineage>
        <taxon>Eukaryota</taxon>
        <taxon>Fungi</taxon>
        <taxon>Dikarya</taxon>
        <taxon>Ascomycota</taxon>
        <taxon>Pezizomycotina</taxon>
        <taxon>Dothideomycetes</taxon>
        <taxon>Dothideomycetes incertae sedis</taxon>
        <taxon>Botryosphaeriales</taxon>
        <taxon>Botryosphaeriaceae</taxon>
        <taxon>Lasiodiplodia</taxon>
    </lineage>
</organism>
<accession>A0A5N5DDY6</accession>
<protein>
    <submittedName>
        <fullName evidence="1">Uncharacterized protein</fullName>
    </submittedName>
</protein>
<gene>
    <name evidence="1" type="ORF">DBV05_g5708</name>
</gene>
<evidence type="ECO:0000313" key="1">
    <source>
        <dbReference type="EMBL" id="KAB2575660.1"/>
    </source>
</evidence>
<dbReference type="EMBL" id="VCHE01000031">
    <property type="protein sequence ID" value="KAB2575660.1"/>
    <property type="molecule type" value="Genomic_DNA"/>
</dbReference>